<dbReference type="RefSeq" id="YP_008081997.1">
    <property type="nucleotide sequence ID" value="NC_021436.1"/>
</dbReference>
<evidence type="ECO:0000313" key="1">
    <source>
        <dbReference type="EMBL" id="AGK45373.1"/>
    </source>
</evidence>
<keyword evidence="1" id="KW-0496">Mitochondrion</keyword>
<dbReference type="EMBL" id="KC352446">
    <property type="protein sequence ID" value="AGK45373.1"/>
    <property type="molecule type" value="Genomic_DNA"/>
</dbReference>
<sequence length="68" mass="7740">MIFWNLKNSASQENCDGVNLSFRVSVSLLEQSEFISKKEYGIFVWPEGWVKLCIALFCRNNFTGCPSG</sequence>
<dbReference type="AlphaFoldDB" id="N0ABR6"/>
<organism evidence="1">
    <name type="scientific">Rhizoctonia solani</name>
    <dbReference type="NCBI Taxonomy" id="456999"/>
    <lineage>
        <taxon>Eukaryota</taxon>
        <taxon>Fungi</taxon>
        <taxon>Dikarya</taxon>
        <taxon>Basidiomycota</taxon>
        <taxon>Agaricomycotina</taxon>
        <taxon>Agaricomycetes</taxon>
        <taxon>Cantharellales</taxon>
        <taxon>Ceratobasidiaceae</taxon>
        <taxon>Rhizoctonia</taxon>
    </lineage>
</organism>
<reference evidence="1" key="2">
    <citation type="journal article" date="2014" name="FEMS Microbiol. Lett.">
        <title>Mobile elements and mitochondrial genome expansion in the soil fungus and potato pathogen Rhizoctonia solani AG-3.</title>
        <authorList>
            <person name="Losada L."/>
            <person name="Pakala S.B."/>
            <person name="Fedorova N.D."/>
            <person name="Joardar V."/>
            <person name="Shabalina S.A."/>
            <person name="Hostetler J."/>
            <person name="Pakala S.M."/>
            <person name="Zafar N."/>
            <person name="Thomas E."/>
            <person name="Rodriguez-Carres M."/>
            <person name="Dean R."/>
            <person name="Vilgalys R."/>
            <person name="Nierman W.C."/>
            <person name="Cubeta M.A."/>
        </authorList>
    </citation>
    <scope>NUCLEOTIDE SEQUENCE</scope>
    <source>
        <strain evidence="1">AG3 Rhs1AP</strain>
    </source>
</reference>
<proteinExistence type="predicted"/>
<dbReference type="GeneID" id="16029481"/>
<reference evidence="1" key="1">
    <citation type="submission" date="2012-12" db="EMBL/GenBank/DDBJ databases">
        <authorList>
            <person name="Pakala S."/>
            <person name="Fedorova N."/>
            <person name="Joardar V."/>
            <person name="Shabalina S."/>
            <person name="Hostetler J."/>
            <person name="Pakala S."/>
            <person name="Zafar N."/>
            <person name="Nierman W."/>
            <person name="Cubeta M."/>
        </authorList>
    </citation>
    <scope>NUCLEOTIDE SEQUENCE</scope>
    <source>
        <strain evidence="1">AG3 Rhs1AP</strain>
    </source>
</reference>
<geneLocation type="mitochondrion" evidence="1"/>
<gene>
    <name evidence="1" type="ORF">RSOL_m00380</name>
</gene>
<accession>N0ABR6</accession>
<name>N0ABR6_9AGAM</name>
<protein>
    <submittedName>
        <fullName evidence="1">Uncharacterized protein</fullName>
    </submittedName>
</protein>